<evidence type="ECO:0000313" key="2">
    <source>
        <dbReference type="Proteomes" id="UP000265520"/>
    </source>
</evidence>
<protein>
    <submittedName>
        <fullName evidence="1">Uncharacterized protein</fullName>
    </submittedName>
</protein>
<reference evidence="1 2" key="1">
    <citation type="journal article" date="2018" name="Front. Plant Sci.">
        <title>Red Clover (Trifolium pratense) and Zigzag Clover (T. medium) - A Picture of Genomic Similarities and Differences.</title>
        <authorList>
            <person name="Dluhosova J."/>
            <person name="Istvanek J."/>
            <person name="Nedelnik J."/>
            <person name="Repkova J."/>
        </authorList>
    </citation>
    <scope>NUCLEOTIDE SEQUENCE [LARGE SCALE GENOMIC DNA]</scope>
    <source>
        <strain evidence="2">cv. 10/8</strain>
        <tissue evidence="1">Leaf</tissue>
    </source>
</reference>
<dbReference type="AlphaFoldDB" id="A0A392RLX8"/>
<dbReference type="Proteomes" id="UP000265520">
    <property type="component" value="Unassembled WGS sequence"/>
</dbReference>
<comment type="caution">
    <text evidence="1">The sequence shown here is derived from an EMBL/GenBank/DDBJ whole genome shotgun (WGS) entry which is preliminary data.</text>
</comment>
<evidence type="ECO:0000313" key="1">
    <source>
        <dbReference type="EMBL" id="MCI37309.1"/>
    </source>
</evidence>
<organism evidence="1 2">
    <name type="scientific">Trifolium medium</name>
    <dbReference type="NCBI Taxonomy" id="97028"/>
    <lineage>
        <taxon>Eukaryota</taxon>
        <taxon>Viridiplantae</taxon>
        <taxon>Streptophyta</taxon>
        <taxon>Embryophyta</taxon>
        <taxon>Tracheophyta</taxon>
        <taxon>Spermatophyta</taxon>
        <taxon>Magnoliopsida</taxon>
        <taxon>eudicotyledons</taxon>
        <taxon>Gunneridae</taxon>
        <taxon>Pentapetalae</taxon>
        <taxon>rosids</taxon>
        <taxon>fabids</taxon>
        <taxon>Fabales</taxon>
        <taxon>Fabaceae</taxon>
        <taxon>Papilionoideae</taxon>
        <taxon>50 kb inversion clade</taxon>
        <taxon>NPAAA clade</taxon>
        <taxon>Hologalegina</taxon>
        <taxon>IRL clade</taxon>
        <taxon>Trifolieae</taxon>
        <taxon>Trifolium</taxon>
    </lineage>
</organism>
<name>A0A392RLX8_9FABA</name>
<dbReference type="EMBL" id="LXQA010243175">
    <property type="protein sequence ID" value="MCI37309.1"/>
    <property type="molecule type" value="Genomic_DNA"/>
</dbReference>
<feature type="non-terminal residue" evidence="1">
    <location>
        <position position="1"/>
    </location>
</feature>
<proteinExistence type="predicted"/>
<keyword evidence="2" id="KW-1185">Reference proteome</keyword>
<accession>A0A392RLX8</accession>
<sequence length="102" mass="11705">GPGKGKTICTPPPYKPQIPYPQRLVKSKIDGQFKKYVELLKTLHMSIPFSEAITQMPSYAKFLKEILTNKRKLDEDDIVELTEECNAIISDPHIFSFDAHVW</sequence>